<feature type="transmembrane region" description="Helical" evidence="4">
    <location>
        <begin position="353"/>
        <end position="383"/>
    </location>
</feature>
<evidence type="ECO:0000256" key="2">
    <source>
        <dbReference type="ARBA" id="ARBA00022989"/>
    </source>
</evidence>
<feature type="transmembrane region" description="Helical" evidence="4">
    <location>
        <begin position="82"/>
        <end position="100"/>
    </location>
</feature>
<feature type="transmembrane region" description="Helical" evidence="4">
    <location>
        <begin position="106"/>
        <end position="132"/>
    </location>
</feature>
<proteinExistence type="predicted"/>
<reference evidence="6" key="1">
    <citation type="journal article" date="2019" name="Int. J. Syst. Evol. Microbiol.">
        <title>The Global Catalogue of Microorganisms (GCM) 10K type strain sequencing project: providing services to taxonomists for standard genome sequencing and annotation.</title>
        <authorList>
            <consortium name="The Broad Institute Genomics Platform"/>
            <consortium name="The Broad Institute Genome Sequencing Center for Infectious Disease"/>
            <person name="Wu L."/>
            <person name="Ma J."/>
        </authorList>
    </citation>
    <scope>NUCLEOTIDE SEQUENCE [LARGE SCALE GENOMIC DNA]</scope>
    <source>
        <strain evidence="6">CGMCC 4.7242</strain>
    </source>
</reference>
<dbReference type="RefSeq" id="WP_390259803.1">
    <property type="nucleotide sequence ID" value="NZ_JBHUGH010000003.1"/>
</dbReference>
<keyword evidence="1 4" id="KW-0812">Transmembrane</keyword>
<evidence type="ECO:0000256" key="1">
    <source>
        <dbReference type="ARBA" id="ARBA00022692"/>
    </source>
</evidence>
<protein>
    <submittedName>
        <fullName evidence="5">MFS transporter</fullName>
    </submittedName>
</protein>
<evidence type="ECO:0000313" key="5">
    <source>
        <dbReference type="EMBL" id="MFD1911475.1"/>
    </source>
</evidence>
<keyword evidence="2 4" id="KW-1133">Transmembrane helix</keyword>
<feature type="transmembrane region" description="Helical" evidence="4">
    <location>
        <begin position="21"/>
        <end position="44"/>
    </location>
</feature>
<feature type="transmembrane region" description="Helical" evidence="4">
    <location>
        <begin position="218"/>
        <end position="240"/>
    </location>
</feature>
<dbReference type="InterPro" id="IPR036259">
    <property type="entry name" value="MFS_trans_sf"/>
</dbReference>
<feature type="transmembrane region" description="Helical" evidence="4">
    <location>
        <begin position="252"/>
        <end position="271"/>
    </location>
</feature>
<keyword evidence="3 4" id="KW-0472">Membrane</keyword>
<evidence type="ECO:0000256" key="4">
    <source>
        <dbReference type="SAM" id="Phobius"/>
    </source>
</evidence>
<organism evidence="5 6">
    <name type="scientific">Halodurantibacterium flavum</name>
    <dbReference type="NCBI Taxonomy" id="1382802"/>
    <lineage>
        <taxon>Bacteria</taxon>
        <taxon>Pseudomonadati</taxon>
        <taxon>Pseudomonadota</taxon>
        <taxon>Alphaproteobacteria</taxon>
        <taxon>Rhodobacterales</taxon>
        <taxon>Paracoccaceae</taxon>
        <taxon>Halodurantibacterium</taxon>
    </lineage>
</organism>
<dbReference type="EMBL" id="JBHUGH010000003">
    <property type="protein sequence ID" value="MFD1911475.1"/>
    <property type="molecule type" value="Genomic_DNA"/>
</dbReference>
<evidence type="ECO:0000313" key="6">
    <source>
        <dbReference type="Proteomes" id="UP001597353"/>
    </source>
</evidence>
<accession>A0ABW4S1K6</accession>
<comment type="caution">
    <text evidence="5">The sequence shown here is derived from an EMBL/GenBank/DDBJ whole genome shotgun (WGS) entry which is preliminary data.</text>
</comment>
<dbReference type="InterPro" id="IPR011701">
    <property type="entry name" value="MFS"/>
</dbReference>
<dbReference type="Pfam" id="PF07690">
    <property type="entry name" value="MFS_1"/>
    <property type="match status" value="1"/>
</dbReference>
<dbReference type="Proteomes" id="UP001597353">
    <property type="component" value="Unassembled WGS sequence"/>
</dbReference>
<feature type="transmembrane region" description="Helical" evidence="4">
    <location>
        <begin position="144"/>
        <end position="162"/>
    </location>
</feature>
<sequence>MFERSIPEWLRHSPTPGARGFALLSGMESMVRGLLVSVYPLAMYQVFQDAGLVSRLYFIVGVVSLVAGLMVPWATRFLPRRWMYTAGIFCALAANLSGIMGGAWTALALLLSTVATVTIFVCLNAYVLDYIAKAELQRTETLRMFYSALAWTMGPVTGVWLMKLWPPAPFLASSVAALALLAVFWAMRLGNGRLIVRARAPAPNPLAYLPRFLAQPRLVAGWLFAVLRSCAWWGYIVYLPIYAVEAGLGDRIGGIALSLTNGLLFATPLMLRWMQCHSVRVAVRTGFALAGTGFLAAALAPLPWLTVACLMAASVFLILLDISGGLPFLLAVKPSERTEMSAVYSSYRDVSGILTPGIGALILLAAPVSGIFAAVGVGLWGAWAIAGRLHPQLGTAPAHRALTRRALTRPASETAVSRSADAR</sequence>
<dbReference type="Gene3D" id="1.20.1250.20">
    <property type="entry name" value="MFS general substrate transporter like domains"/>
    <property type="match status" value="1"/>
</dbReference>
<evidence type="ECO:0000256" key="3">
    <source>
        <dbReference type="ARBA" id="ARBA00023136"/>
    </source>
</evidence>
<dbReference type="SUPFAM" id="SSF103473">
    <property type="entry name" value="MFS general substrate transporter"/>
    <property type="match status" value="1"/>
</dbReference>
<feature type="transmembrane region" description="Helical" evidence="4">
    <location>
        <begin position="56"/>
        <end position="75"/>
    </location>
</feature>
<feature type="transmembrane region" description="Helical" evidence="4">
    <location>
        <begin position="168"/>
        <end position="187"/>
    </location>
</feature>
<name>A0ABW4S1K6_9RHOB</name>
<keyword evidence="6" id="KW-1185">Reference proteome</keyword>
<gene>
    <name evidence="5" type="ORF">ACFSGJ_04515</name>
</gene>
<feature type="transmembrane region" description="Helical" evidence="4">
    <location>
        <begin position="283"/>
        <end position="304"/>
    </location>
</feature>
<feature type="transmembrane region" description="Helical" evidence="4">
    <location>
        <begin position="310"/>
        <end position="332"/>
    </location>
</feature>